<dbReference type="EMBL" id="FOPM01000026">
    <property type="protein sequence ID" value="SFH03694.1"/>
    <property type="molecule type" value="Genomic_DNA"/>
</dbReference>
<dbReference type="OrthoDB" id="8003682at2"/>
<name>A0A1I2WQU2_9HYPH</name>
<keyword evidence="2" id="KW-1185">Reference proteome</keyword>
<protein>
    <submittedName>
        <fullName evidence="1">Uncharacterized protein</fullName>
    </submittedName>
</protein>
<accession>A0A1I2WQU2</accession>
<dbReference type="AlphaFoldDB" id="A0A1I2WQU2"/>
<reference evidence="2" key="1">
    <citation type="submission" date="2016-10" db="EMBL/GenBank/DDBJ databases">
        <authorList>
            <person name="Varghese N."/>
            <person name="Submissions S."/>
        </authorList>
    </citation>
    <scope>NUCLEOTIDE SEQUENCE [LARGE SCALE GENOMIC DNA]</scope>
    <source>
        <strain evidence="2">Gh-105</strain>
    </source>
</reference>
<organism evidence="1 2">
    <name type="scientific">Methylobacterium gossipiicola</name>
    <dbReference type="NCBI Taxonomy" id="582675"/>
    <lineage>
        <taxon>Bacteria</taxon>
        <taxon>Pseudomonadati</taxon>
        <taxon>Pseudomonadota</taxon>
        <taxon>Alphaproteobacteria</taxon>
        <taxon>Hyphomicrobiales</taxon>
        <taxon>Methylobacteriaceae</taxon>
        <taxon>Methylobacterium</taxon>
    </lineage>
</organism>
<gene>
    <name evidence="1" type="ORF">SAMN05192565_12625</name>
</gene>
<dbReference type="Proteomes" id="UP000199229">
    <property type="component" value="Unassembled WGS sequence"/>
</dbReference>
<evidence type="ECO:0000313" key="1">
    <source>
        <dbReference type="EMBL" id="SFH03694.1"/>
    </source>
</evidence>
<dbReference type="RefSeq" id="WP_091974523.1">
    <property type="nucleotide sequence ID" value="NZ_FOPM01000026.1"/>
</dbReference>
<proteinExistence type="predicted"/>
<evidence type="ECO:0000313" key="2">
    <source>
        <dbReference type="Proteomes" id="UP000199229"/>
    </source>
</evidence>
<sequence length="87" mass="9609">MTEKLTVQALCDLGLIADAEVEAAVAVFMADPMAPPYVFKEGYRLNLGKAVRRHPGADDFFHRSGAGPLLKRPYIRAAILQARPERE</sequence>